<sequence length="222" mass="24120">MEVKSKAPAVLLAPSPAVAGSAAEMEGQIDAEPRNQDQMDPERESAEDEWKSWQRGQVRNTLHLVSAAAQWILLLACLIYLGIDSLQPSTTFVIMGSSLLSSIPGESIKGVAMNLTAELGSIQIRNGSIMITCDGLYLVSLKGFIFFRDLENSLKLTLGKTDSKTSTDLWEQTVQGSGNSVNLTTVLYLFGQDNITLWTRSNANISDLSFSLVLLSPFNCSL</sequence>
<dbReference type="EMBL" id="KZ505742">
    <property type="protein sequence ID" value="PKU45776.1"/>
    <property type="molecule type" value="Genomic_DNA"/>
</dbReference>
<dbReference type="GO" id="GO:0005125">
    <property type="term" value="F:cytokine activity"/>
    <property type="evidence" value="ECO:0007669"/>
    <property type="project" value="InterPro"/>
</dbReference>
<dbReference type="GO" id="GO:0006954">
    <property type="term" value="P:inflammatory response"/>
    <property type="evidence" value="ECO:0007669"/>
    <property type="project" value="TreeGrafter"/>
</dbReference>
<feature type="compositionally biased region" description="Basic and acidic residues" evidence="1">
    <location>
        <begin position="31"/>
        <end position="50"/>
    </location>
</feature>
<dbReference type="GO" id="GO:0005615">
    <property type="term" value="C:extracellular space"/>
    <property type="evidence" value="ECO:0007669"/>
    <property type="project" value="TreeGrafter"/>
</dbReference>
<feature type="transmembrane region" description="Helical" evidence="2">
    <location>
        <begin position="61"/>
        <end position="83"/>
    </location>
</feature>
<dbReference type="InterPro" id="IPR042338">
    <property type="entry name" value="TNFSF4"/>
</dbReference>
<name>A0A2I0UIC6_LIMLA</name>
<gene>
    <name evidence="3" type="ORF">llap_3926</name>
</gene>
<evidence type="ECO:0000256" key="1">
    <source>
        <dbReference type="SAM" id="MobiDB-lite"/>
    </source>
</evidence>
<organism evidence="3 4">
    <name type="scientific">Limosa lapponica baueri</name>
    <dbReference type="NCBI Taxonomy" id="1758121"/>
    <lineage>
        <taxon>Eukaryota</taxon>
        <taxon>Metazoa</taxon>
        <taxon>Chordata</taxon>
        <taxon>Craniata</taxon>
        <taxon>Vertebrata</taxon>
        <taxon>Euteleostomi</taxon>
        <taxon>Archelosauria</taxon>
        <taxon>Archosauria</taxon>
        <taxon>Dinosauria</taxon>
        <taxon>Saurischia</taxon>
        <taxon>Theropoda</taxon>
        <taxon>Coelurosauria</taxon>
        <taxon>Aves</taxon>
        <taxon>Neognathae</taxon>
        <taxon>Neoaves</taxon>
        <taxon>Charadriiformes</taxon>
        <taxon>Scolopacidae</taxon>
        <taxon>Limosa</taxon>
    </lineage>
</organism>
<dbReference type="Gene3D" id="2.60.120.40">
    <property type="match status" value="1"/>
</dbReference>
<reference evidence="4" key="1">
    <citation type="submission" date="2017-11" db="EMBL/GenBank/DDBJ databases">
        <authorList>
            <person name="Lima N.C."/>
            <person name="Parody-Merino A.M."/>
            <person name="Battley P.F."/>
            <person name="Fidler A.E."/>
            <person name="Prosdocimi F."/>
        </authorList>
    </citation>
    <scope>NUCLEOTIDE SEQUENCE [LARGE SCALE GENOMIC DNA]</scope>
</reference>
<keyword evidence="2" id="KW-0812">Transmembrane</keyword>
<dbReference type="SUPFAM" id="SSF49842">
    <property type="entry name" value="TNF-like"/>
    <property type="match status" value="1"/>
</dbReference>
<evidence type="ECO:0000313" key="3">
    <source>
        <dbReference type="EMBL" id="PKU45776.1"/>
    </source>
</evidence>
<dbReference type="Proteomes" id="UP000233556">
    <property type="component" value="Unassembled WGS sequence"/>
</dbReference>
<accession>A0A2I0UIC6</accession>
<evidence type="ECO:0000313" key="4">
    <source>
        <dbReference type="Proteomes" id="UP000233556"/>
    </source>
</evidence>
<dbReference type="InterPro" id="IPR008983">
    <property type="entry name" value="Tumour_necrosis_fac-like_dom"/>
</dbReference>
<reference evidence="4" key="2">
    <citation type="submission" date="2017-12" db="EMBL/GenBank/DDBJ databases">
        <title>Genome sequence of the Bar-tailed Godwit (Limosa lapponica baueri).</title>
        <authorList>
            <person name="Lima N.C.B."/>
            <person name="Parody-Merino A.M."/>
            <person name="Battley P.F."/>
            <person name="Fidler A.E."/>
            <person name="Prosdocimi F."/>
        </authorList>
    </citation>
    <scope>NUCLEOTIDE SEQUENCE [LARGE SCALE GENOMIC DNA]</scope>
</reference>
<dbReference type="GO" id="GO:0001819">
    <property type="term" value="P:positive regulation of cytokine production"/>
    <property type="evidence" value="ECO:0007669"/>
    <property type="project" value="TreeGrafter"/>
</dbReference>
<dbReference type="AlphaFoldDB" id="A0A2I0UIC6"/>
<dbReference type="PANTHER" id="PTHR17534">
    <property type="entry name" value="OX40 LIGAND"/>
    <property type="match status" value="1"/>
</dbReference>
<feature type="region of interest" description="Disordered" evidence="1">
    <location>
        <begin position="17"/>
        <end position="50"/>
    </location>
</feature>
<dbReference type="PANTHER" id="PTHR17534:SF4">
    <property type="entry name" value="TUMOR NECROSIS FACTOR LIGAND SUPERFAMILY MEMBER 4"/>
    <property type="match status" value="1"/>
</dbReference>
<keyword evidence="2" id="KW-0472">Membrane</keyword>
<dbReference type="GO" id="GO:0032813">
    <property type="term" value="F:tumor necrosis factor receptor superfamily binding"/>
    <property type="evidence" value="ECO:0007669"/>
    <property type="project" value="TreeGrafter"/>
</dbReference>
<dbReference type="OrthoDB" id="9424588at2759"/>
<dbReference type="GO" id="GO:0042102">
    <property type="term" value="P:positive regulation of T cell proliferation"/>
    <property type="evidence" value="ECO:0007669"/>
    <property type="project" value="TreeGrafter"/>
</dbReference>
<protein>
    <submittedName>
        <fullName evidence="3">Tumor necrosis factor ligand superfamily member 4</fullName>
    </submittedName>
</protein>
<proteinExistence type="predicted"/>
<evidence type="ECO:0000256" key="2">
    <source>
        <dbReference type="SAM" id="Phobius"/>
    </source>
</evidence>
<keyword evidence="4" id="KW-1185">Reference proteome</keyword>
<keyword evidence="2" id="KW-1133">Transmembrane helix</keyword>